<feature type="compositionally biased region" description="Acidic residues" evidence="4">
    <location>
        <begin position="362"/>
        <end position="376"/>
    </location>
</feature>
<dbReference type="InterPro" id="IPR041542">
    <property type="entry name" value="GH43_C2"/>
</dbReference>
<keyword evidence="3" id="KW-0326">Glycosidase</keyword>
<feature type="chain" id="PRO_5045916519" description="Beta-xylosidase C-terminal Concanavalin A-like domain-containing protein" evidence="5">
    <location>
        <begin position="20"/>
        <end position="656"/>
    </location>
</feature>
<dbReference type="Gene3D" id="2.60.120.200">
    <property type="match status" value="1"/>
</dbReference>
<evidence type="ECO:0000256" key="5">
    <source>
        <dbReference type="SAM" id="SignalP"/>
    </source>
</evidence>
<reference evidence="7 8" key="1">
    <citation type="journal article" date="2024" name="IMA Fungus">
        <title>IMA Genome - F19 : A genome assembly and annotation guide to empower mycologists, including annotated draft genome sequences of Ceratocystis pirilliformis, Diaporthe australafricana, Fusarium ophioides, Paecilomyces lecythidis, and Sporothrix stenoceras.</title>
        <authorList>
            <person name="Aylward J."/>
            <person name="Wilson A.M."/>
            <person name="Visagie C.M."/>
            <person name="Spraker J."/>
            <person name="Barnes I."/>
            <person name="Buitendag C."/>
            <person name="Ceriani C."/>
            <person name="Del Mar Angel L."/>
            <person name="du Plessis D."/>
            <person name="Fuchs T."/>
            <person name="Gasser K."/>
            <person name="Kramer D."/>
            <person name="Li W."/>
            <person name="Munsamy K."/>
            <person name="Piso A."/>
            <person name="Price J.L."/>
            <person name="Sonnekus B."/>
            <person name="Thomas C."/>
            <person name="van der Nest A."/>
            <person name="van Dijk A."/>
            <person name="van Heerden A."/>
            <person name="van Vuuren N."/>
            <person name="Yilmaz N."/>
            <person name="Duong T.A."/>
            <person name="van der Merwe N.A."/>
            <person name="Wingfield M.J."/>
            <person name="Wingfield B.D."/>
        </authorList>
    </citation>
    <scope>NUCLEOTIDE SEQUENCE [LARGE SCALE GENOMIC DNA]</scope>
    <source>
        <strain evidence="7 8">CMW 5346</strain>
    </source>
</reference>
<feature type="signal peptide" evidence="5">
    <location>
        <begin position="1"/>
        <end position="19"/>
    </location>
</feature>
<dbReference type="InterPro" id="IPR051795">
    <property type="entry name" value="Glycosyl_Hydrlase_43"/>
</dbReference>
<protein>
    <recommendedName>
        <fullName evidence="6">Beta-xylosidase C-terminal Concanavalin A-like domain-containing protein</fullName>
    </recommendedName>
</protein>
<organism evidence="7 8">
    <name type="scientific">Sporothrix stenoceras</name>
    <dbReference type="NCBI Taxonomy" id="5173"/>
    <lineage>
        <taxon>Eukaryota</taxon>
        <taxon>Fungi</taxon>
        <taxon>Dikarya</taxon>
        <taxon>Ascomycota</taxon>
        <taxon>Pezizomycotina</taxon>
        <taxon>Sordariomycetes</taxon>
        <taxon>Sordariomycetidae</taxon>
        <taxon>Ophiostomatales</taxon>
        <taxon>Ophiostomataceae</taxon>
        <taxon>Sporothrix</taxon>
    </lineage>
</organism>
<name>A0ABR3ZQY4_9PEZI</name>
<dbReference type="Pfam" id="PF17851">
    <property type="entry name" value="GH43_C2"/>
    <property type="match status" value="1"/>
</dbReference>
<dbReference type="InterPro" id="IPR006710">
    <property type="entry name" value="Glyco_hydro_43"/>
</dbReference>
<dbReference type="Proteomes" id="UP001583186">
    <property type="component" value="Unassembled WGS sequence"/>
</dbReference>
<dbReference type="InterPro" id="IPR023296">
    <property type="entry name" value="Glyco_hydro_beta-prop_sf"/>
</dbReference>
<evidence type="ECO:0000259" key="6">
    <source>
        <dbReference type="Pfam" id="PF17851"/>
    </source>
</evidence>
<feature type="domain" description="Beta-xylosidase C-terminal Concanavalin A-like" evidence="6">
    <location>
        <begin position="446"/>
        <end position="639"/>
    </location>
</feature>
<dbReference type="InterPro" id="IPR013320">
    <property type="entry name" value="ConA-like_dom_sf"/>
</dbReference>
<evidence type="ECO:0000256" key="2">
    <source>
        <dbReference type="ARBA" id="ARBA00022801"/>
    </source>
</evidence>
<dbReference type="CDD" id="cd18833">
    <property type="entry name" value="GH43_PcXyl-like"/>
    <property type="match status" value="1"/>
</dbReference>
<comment type="similarity">
    <text evidence="1">Belongs to the glycosyl hydrolase 43 family.</text>
</comment>
<dbReference type="PANTHER" id="PTHR42812">
    <property type="entry name" value="BETA-XYLOSIDASE"/>
    <property type="match status" value="1"/>
</dbReference>
<keyword evidence="5" id="KW-0732">Signal</keyword>
<feature type="region of interest" description="Disordered" evidence="4">
    <location>
        <begin position="350"/>
        <end position="376"/>
    </location>
</feature>
<dbReference type="Gene3D" id="2.115.10.20">
    <property type="entry name" value="Glycosyl hydrolase domain, family 43"/>
    <property type="match status" value="1"/>
</dbReference>
<dbReference type="SUPFAM" id="SSF49899">
    <property type="entry name" value="Concanavalin A-like lectins/glucanases"/>
    <property type="match status" value="1"/>
</dbReference>
<dbReference type="Pfam" id="PF04616">
    <property type="entry name" value="Glyco_hydro_43"/>
    <property type="match status" value="1"/>
</dbReference>
<evidence type="ECO:0000313" key="8">
    <source>
        <dbReference type="Proteomes" id="UP001583186"/>
    </source>
</evidence>
<accession>A0ABR3ZQY4</accession>
<keyword evidence="2" id="KW-0378">Hydrolase</keyword>
<sequence length="656" mass="71820">MPAIRTIVRLLAVLPVVVAVTPHVNSTTSFTNPILPGFHPDPSCIHVPDDDGNSNSPGTFLCVSSSFSAFPGIPVHASRDLQNWSLVGHVLNRRSQLPALVETNRSTSGIWAPTLRYHGGMFYVVTTLVHDERPQTDASRWDNLIFASDDPYDDGSWSDPVHFNFTGYDPSPFWDDDGRSYIVASHAWQVKPGIQLAEIDLDTGEVVGSNWTTIWTGTGGLAPEGPHIYRKDGYYYLLIAEGGTGVNHMVTMARSRTLAGPYTPNPANPVLTNANTIEYFQTVGHADLVQDAKGHWWAVALATRSGPAYTNYPMGRETVLTPVVWPSSHGTYKNETAGWPHFSPIRGTMSGPLPPVDKEFNSDDDDATNEADDDGYSGELVGDDLSFAKWHTGKSLPPHFTYWRPPIKSSYEIVPMPDADHVNDNTTWHSSSASATTKNINTLRLLPSTLNLTGLDGNYAGPSGQTFVGRRQQHTLFSFQVDLAYQPITSREDEAGISVFLTQNHHLDLGLVRLADTTPVPNGTTEYRSNYVYLRFRGITSGDAAVAHLPQDHSVMVPSSWHIAGTGSQFRNDASPLQVTLQIQAANATHYSFSAWPTRAPVEKMTIAWANNDAVSWGFTGALLGVYCTSNGGNASKAAPVYVHRWQYALLGQVRD</sequence>
<comment type="caution">
    <text evidence="7">The sequence shown here is derived from an EMBL/GenBank/DDBJ whole genome shotgun (WGS) entry which is preliminary data.</text>
</comment>
<dbReference type="PANTHER" id="PTHR42812:SF17">
    <property type="entry name" value="BETA-XYLOSIDASE C-TERMINAL CONCANAVALIN A-LIKE DOMAIN-CONTAINING PROTEIN-RELATED"/>
    <property type="match status" value="1"/>
</dbReference>
<dbReference type="EMBL" id="JAWCUI010000006">
    <property type="protein sequence ID" value="KAL1901909.1"/>
    <property type="molecule type" value="Genomic_DNA"/>
</dbReference>
<dbReference type="SUPFAM" id="SSF75005">
    <property type="entry name" value="Arabinanase/levansucrase/invertase"/>
    <property type="match status" value="1"/>
</dbReference>
<proteinExistence type="inferred from homology"/>
<evidence type="ECO:0000256" key="3">
    <source>
        <dbReference type="ARBA" id="ARBA00023295"/>
    </source>
</evidence>
<evidence type="ECO:0000313" key="7">
    <source>
        <dbReference type="EMBL" id="KAL1901909.1"/>
    </source>
</evidence>
<evidence type="ECO:0000256" key="4">
    <source>
        <dbReference type="SAM" id="MobiDB-lite"/>
    </source>
</evidence>
<gene>
    <name evidence="7" type="ORF">Sste5346_001614</name>
</gene>
<evidence type="ECO:0000256" key="1">
    <source>
        <dbReference type="ARBA" id="ARBA00009865"/>
    </source>
</evidence>
<keyword evidence="8" id="KW-1185">Reference proteome</keyword>